<proteinExistence type="predicted"/>
<evidence type="ECO:0000313" key="3">
    <source>
        <dbReference type="Proteomes" id="UP001281761"/>
    </source>
</evidence>
<name>A0ABQ9XTS2_9EUKA</name>
<accession>A0ABQ9XTS2</accession>
<feature type="region of interest" description="Disordered" evidence="1">
    <location>
        <begin position="63"/>
        <end position="93"/>
    </location>
</feature>
<gene>
    <name evidence="2" type="ORF">BLNAU_10213</name>
</gene>
<sequence>MWMLPHADTTLVEEEIDECSRSTLLSSTIDSPLLIPPAPSMEPSDINNTLTKIDHLQRLSCVPTKSSAPHASRSSNLSSRTPPSTRLLSTRTSPAALCRASSTRTVCAAF</sequence>
<dbReference type="EMBL" id="JARBJD010000073">
    <property type="protein sequence ID" value="KAK2954883.1"/>
    <property type="molecule type" value="Genomic_DNA"/>
</dbReference>
<evidence type="ECO:0000256" key="1">
    <source>
        <dbReference type="SAM" id="MobiDB-lite"/>
    </source>
</evidence>
<comment type="caution">
    <text evidence="2">The sequence shown here is derived from an EMBL/GenBank/DDBJ whole genome shotgun (WGS) entry which is preliminary data.</text>
</comment>
<dbReference type="Proteomes" id="UP001281761">
    <property type="component" value="Unassembled WGS sequence"/>
</dbReference>
<protein>
    <submittedName>
        <fullName evidence="2">Uncharacterized protein</fullName>
    </submittedName>
</protein>
<evidence type="ECO:0000313" key="2">
    <source>
        <dbReference type="EMBL" id="KAK2954883.1"/>
    </source>
</evidence>
<reference evidence="2 3" key="1">
    <citation type="journal article" date="2022" name="bioRxiv">
        <title>Genomics of Preaxostyla Flagellates Illuminates Evolutionary Transitions and the Path Towards Mitochondrial Loss.</title>
        <authorList>
            <person name="Novak L.V.F."/>
            <person name="Treitli S.C."/>
            <person name="Pyrih J."/>
            <person name="Halakuc P."/>
            <person name="Pipaliya S.V."/>
            <person name="Vacek V."/>
            <person name="Brzon O."/>
            <person name="Soukal P."/>
            <person name="Eme L."/>
            <person name="Dacks J.B."/>
            <person name="Karnkowska A."/>
            <person name="Elias M."/>
            <person name="Hampl V."/>
        </authorList>
    </citation>
    <scope>NUCLEOTIDE SEQUENCE [LARGE SCALE GENOMIC DNA]</scope>
    <source>
        <strain evidence="2">NAU3</strain>
        <tissue evidence="2">Gut</tissue>
    </source>
</reference>
<organism evidence="2 3">
    <name type="scientific">Blattamonas nauphoetae</name>
    <dbReference type="NCBI Taxonomy" id="2049346"/>
    <lineage>
        <taxon>Eukaryota</taxon>
        <taxon>Metamonada</taxon>
        <taxon>Preaxostyla</taxon>
        <taxon>Oxymonadida</taxon>
        <taxon>Blattamonas</taxon>
    </lineage>
</organism>
<keyword evidence="3" id="KW-1185">Reference proteome</keyword>